<keyword evidence="15" id="KW-1185">Reference proteome</keyword>
<dbReference type="PANTHER" id="PTHR11985">
    <property type="entry name" value="GLYCEROL-3-PHOSPHATE DEHYDROGENASE"/>
    <property type="match status" value="1"/>
</dbReference>
<dbReference type="EMBL" id="BTFZ01000012">
    <property type="protein sequence ID" value="GMM37662.1"/>
    <property type="molecule type" value="Genomic_DNA"/>
</dbReference>
<comment type="similarity">
    <text evidence="4 11">Belongs to the FAD-dependent glycerol-3-phosphate dehydrogenase family.</text>
</comment>
<comment type="catalytic activity">
    <reaction evidence="10 11">
        <text>a quinone + sn-glycerol 3-phosphate = dihydroxyacetone phosphate + a quinol</text>
        <dbReference type="Rhea" id="RHEA:18977"/>
        <dbReference type="ChEBI" id="CHEBI:24646"/>
        <dbReference type="ChEBI" id="CHEBI:57597"/>
        <dbReference type="ChEBI" id="CHEBI:57642"/>
        <dbReference type="ChEBI" id="CHEBI:132124"/>
        <dbReference type="EC" id="1.1.5.3"/>
    </reaction>
</comment>
<dbReference type="SUPFAM" id="SSF54373">
    <property type="entry name" value="FAD-linked reductases, C-terminal domain"/>
    <property type="match status" value="1"/>
</dbReference>
<evidence type="ECO:0000313" key="14">
    <source>
        <dbReference type="EMBL" id="GMM37662.1"/>
    </source>
</evidence>
<keyword evidence="9" id="KW-0496">Mitochondrion</keyword>
<dbReference type="RefSeq" id="XP_064854658.1">
    <property type="nucleotide sequence ID" value="XM_064998586.1"/>
</dbReference>
<comment type="pathway">
    <text evidence="3">Polyol metabolism; glycerol degradation via glycerol kinase pathway; glycerone phosphate from sn-glycerol 3-phosphate (anaerobic route): step 1/1.</text>
</comment>
<dbReference type="Gene3D" id="3.50.50.60">
    <property type="entry name" value="FAD/NAD(P)-binding domain"/>
    <property type="match status" value="1"/>
</dbReference>
<dbReference type="PANTHER" id="PTHR11985:SF15">
    <property type="entry name" value="GLYCEROL-3-PHOSPHATE DEHYDROGENASE, MITOCHONDRIAL"/>
    <property type="match status" value="1"/>
</dbReference>
<evidence type="ECO:0000256" key="2">
    <source>
        <dbReference type="ARBA" id="ARBA00004173"/>
    </source>
</evidence>
<dbReference type="Gene3D" id="3.30.9.10">
    <property type="entry name" value="D-Amino Acid Oxidase, subunit A, domain 2"/>
    <property type="match status" value="1"/>
</dbReference>
<feature type="domain" description="FAD dependent oxidoreductase" evidence="12">
    <location>
        <begin position="75"/>
        <end position="453"/>
    </location>
</feature>
<sequence length="633" mass="69703">MSRVFSSRLVKSSAYLTGLAATAYATNTYYLQSSGSVHNDNKFVPSTFQPLVTSKPAPPSRSDMINKLETTKNFDVLIIGGGAVGTGTAVDAATRGLNVALVEKTDFAAGTSSKSTKMAHGGVRYLEKAVFQLSKAQLDLVIEALNERGSIVSNAPHLASILPIMIPVYHYWQVPYFYVGTKLYDIFAGRQNLKSSYLLSKNSAKSIAPMLDDKDLVAGLVYHDGLFNDARLNATLALTAVENGATVANYVEVKQLLKSEDNKVIGAVAVDKETGKEFQIKATSVINATGPFSDKILEMDNDPKGLPPIIEQAPKMVVPSAGVHIILPEYYCPKDMGLLDASTSDGRVMFFLPWQGKVLAGTTDTPQKRITDYPVPTEEEIDDILKELQKYIKFPVRKEDVLSAWSGIRPLVRNPDTVTGENTGSTQGLVRSHLIYKSVTGLLTISGGKWTTYREMAQETMDNIVKDFDFGKEVKPCQTRDFTLVGGEHYDDTYSSRLIQAYNVEEKIASHLANNYGTRAPLILEIYKQSTENQKPVVLAGKSGTAASYEAYEFPFTVAELKYSLQYEYTRTPIDFLARRTRLAFLNAKQSLEAVDGVTEIMAKELKWSSSVKEQHRADAADYIKKMGINQTS</sequence>
<dbReference type="GeneID" id="90075637"/>
<evidence type="ECO:0000256" key="6">
    <source>
        <dbReference type="ARBA" id="ARBA00022827"/>
    </source>
</evidence>
<dbReference type="Pfam" id="PF01266">
    <property type="entry name" value="DAO"/>
    <property type="match status" value="1"/>
</dbReference>
<comment type="caution">
    <text evidence="14">The sequence shown here is derived from an EMBL/GenBank/DDBJ whole genome shotgun (WGS) entry which is preliminary data.</text>
</comment>
<dbReference type="Proteomes" id="UP001360560">
    <property type="component" value="Unassembled WGS sequence"/>
</dbReference>
<reference evidence="14 15" key="1">
    <citation type="journal article" date="2023" name="Elife">
        <title>Identification of key yeast species and microbe-microbe interactions impacting larval growth of Drosophila in the wild.</title>
        <authorList>
            <person name="Mure A."/>
            <person name="Sugiura Y."/>
            <person name="Maeda R."/>
            <person name="Honda K."/>
            <person name="Sakurai N."/>
            <person name="Takahashi Y."/>
            <person name="Watada M."/>
            <person name="Katoh T."/>
            <person name="Gotoh A."/>
            <person name="Gotoh Y."/>
            <person name="Taniguchi I."/>
            <person name="Nakamura K."/>
            <person name="Hayashi T."/>
            <person name="Katayama T."/>
            <person name="Uemura T."/>
            <person name="Hattori Y."/>
        </authorList>
    </citation>
    <scope>NUCLEOTIDE SEQUENCE [LARGE SCALE GENOMIC DNA]</scope>
    <source>
        <strain evidence="14 15">SC-9</strain>
    </source>
</reference>
<comment type="subcellular location">
    <subcellularLocation>
        <location evidence="2">Mitochondrion</location>
    </subcellularLocation>
</comment>
<dbReference type="GO" id="GO:0005739">
    <property type="term" value="C:mitochondrion"/>
    <property type="evidence" value="ECO:0007669"/>
    <property type="project" value="UniProtKB-SubCell"/>
</dbReference>
<evidence type="ECO:0000256" key="9">
    <source>
        <dbReference type="ARBA" id="ARBA00023128"/>
    </source>
</evidence>
<evidence type="ECO:0000256" key="10">
    <source>
        <dbReference type="ARBA" id="ARBA00049055"/>
    </source>
</evidence>
<dbReference type="SUPFAM" id="SSF51905">
    <property type="entry name" value="FAD/NAD(P)-binding domain"/>
    <property type="match status" value="1"/>
</dbReference>
<dbReference type="AlphaFoldDB" id="A0AAV5QS06"/>
<keyword evidence="8 11" id="KW-0560">Oxidoreductase</keyword>
<dbReference type="GO" id="GO:0004368">
    <property type="term" value="F:glycerol-3-phosphate dehydrogenase (quinone) activity"/>
    <property type="evidence" value="ECO:0007669"/>
    <property type="project" value="UniProtKB-EC"/>
</dbReference>
<dbReference type="FunFam" id="3.30.9.10:FF:000037">
    <property type="entry name" value="Glycerol-3-phosphate dehydrogenase"/>
    <property type="match status" value="1"/>
</dbReference>
<dbReference type="InterPro" id="IPR006076">
    <property type="entry name" value="FAD-dep_OxRdtase"/>
</dbReference>
<dbReference type="GO" id="GO:0006072">
    <property type="term" value="P:glycerol-3-phosphate metabolic process"/>
    <property type="evidence" value="ECO:0007669"/>
    <property type="project" value="UniProtKB-UniRule"/>
</dbReference>
<evidence type="ECO:0000256" key="8">
    <source>
        <dbReference type="ARBA" id="ARBA00023002"/>
    </source>
</evidence>
<evidence type="ECO:0000256" key="11">
    <source>
        <dbReference type="RuleBase" id="RU361217"/>
    </source>
</evidence>
<evidence type="ECO:0000259" key="13">
    <source>
        <dbReference type="Pfam" id="PF16901"/>
    </source>
</evidence>
<dbReference type="Gene3D" id="1.10.8.870">
    <property type="entry name" value="Alpha-glycerophosphate oxidase, cap domain"/>
    <property type="match status" value="1"/>
</dbReference>
<evidence type="ECO:0000256" key="5">
    <source>
        <dbReference type="ARBA" id="ARBA00022630"/>
    </source>
</evidence>
<evidence type="ECO:0000256" key="1">
    <source>
        <dbReference type="ARBA" id="ARBA00001974"/>
    </source>
</evidence>
<dbReference type="FunFam" id="1.10.8.870:FF:000005">
    <property type="entry name" value="Glycerol-3-phosphate dehydrogenase"/>
    <property type="match status" value="1"/>
</dbReference>
<dbReference type="InterPro" id="IPR038299">
    <property type="entry name" value="DAO_C_sf"/>
</dbReference>
<dbReference type="InterPro" id="IPR000447">
    <property type="entry name" value="G3P_DH_FAD-dep"/>
</dbReference>
<accession>A0AAV5QS06</accession>
<evidence type="ECO:0000313" key="15">
    <source>
        <dbReference type="Proteomes" id="UP001360560"/>
    </source>
</evidence>
<dbReference type="Pfam" id="PF16901">
    <property type="entry name" value="DAO_C"/>
    <property type="match status" value="1"/>
</dbReference>
<dbReference type="InterPro" id="IPR036188">
    <property type="entry name" value="FAD/NAD-bd_sf"/>
</dbReference>
<dbReference type="PROSITE" id="PS00978">
    <property type="entry name" value="FAD_G3PDH_2"/>
    <property type="match status" value="1"/>
</dbReference>
<name>A0AAV5QS06_9ASCO</name>
<keyword evidence="6" id="KW-0274">FAD</keyword>
<feature type="domain" description="Alpha-glycerophosphate oxidase C-terminal" evidence="13">
    <location>
        <begin position="477"/>
        <end position="611"/>
    </location>
</feature>
<evidence type="ECO:0000256" key="3">
    <source>
        <dbReference type="ARBA" id="ARBA00005157"/>
    </source>
</evidence>
<organism evidence="14 15">
    <name type="scientific">Saccharomycopsis crataegensis</name>
    <dbReference type="NCBI Taxonomy" id="43959"/>
    <lineage>
        <taxon>Eukaryota</taxon>
        <taxon>Fungi</taxon>
        <taxon>Dikarya</taxon>
        <taxon>Ascomycota</taxon>
        <taxon>Saccharomycotina</taxon>
        <taxon>Saccharomycetes</taxon>
        <taxon>Saccharomycopsidaceae</taxon>
        <taxon>Saccharomycopsis</taxon>
    </lineage>
</organism>
<comment type="cofactor">
    <cofactor evidence="1 11">
        <name>FAD</name>
        <dbReference type="ChEBI" id="CHEBI:57692"/>
    </cofactor>
</comment>
<dbReference type="InterPro" id="IPR031656">
    <property type="entry name" value="DAO_C"/>
</dbReference>
<dbReference type="EC" id="1.1.5.3" evidence="11"/>
<proteinExistence type="inferred from homology"/>
<gene>
    <name evidence="14" type="ORF">DASC09_049870</name>
</gene>
<evidence type="ECO:0000259" key="12">
    <source>
        <dbReference type="Pfam" id="PF01266"/>
    </source>
</evidence>
<dbReference type="PRINTS" id="PR01001">
    <property type="entry name" value="FADG3PDH"/>
</dbReference>
<keyword evidence="7" id="KW-0809">Transit peptide</keyword>
<keyword evidence="5 11" id="KW-0285">Flavoprotein</keyword>
<protein>
    <recommendedName>
        <fullName evidence="11">Glycerol-3-phosphate dehydrogenase</fullName>
        <ecNumber evidence="11">1.1.5.3</ecNumber>
    </recommendedName>
</protein>
<dbReference type="PROSITE" id="PS00977">
    <property type="entry name" value="FAD_G3PDH_1"/>
    <property type="match status" value="1"/>
</dbReference>
<evidence type="ECO:0000256" key="4">
    <source>
        <dbReference type="ARBA" id="ARBA00007330"/>
    </source>
</evidence>
<evidence type="ECO:0000256" key="7">
    <source>
        <dbReference type="ARBA" id="ARBA00022946"/>
    </source>
</evidence>